<protein>
    <submittedName>
        <fullName evidence="1">SapC family protein</fullName>
    </submittedName>
</protein>
<dbReference type="RefSeq" id="WP_309038765.1">
    <property type="nucleotide sequence ID" value="NZ_JAVIFY010000004.1"/>
</dbReference>
<organism evidence="1 2">
    <name type="scientific">Pseudoalteromonas haloplanktis</name>
    <name type="common">Alteromonas haloplanktis</name>
    <dbReference type="NCBI Taxonomy" id="228"/>
    <lineage>
        <taxon>Bacteria</taxon>
        <taxon>Pseudomonadati</taxon>
        <taxon>Pseudomonadota</taxon>
        <taxon>Gammaproteobacteria</taxon>
        <taxon>Alteromonadales</taxon>
        <taxon>Pseudoalteromonadaceae</taxon>
        <taxon>Pseudoalteromonas</taxon>
    </lineage>
</organism>
<name>A0ABU1BBC0_PSEHA</name>
<keyword evidence="2" id="KW-1185">Reference proteome</keyword>
<accession>A0ABU1BBC0</accession>
<dbReference type="Pfam" id="PF07277">
    <property type="entry name" value="SapC"/>
    <property type="match status" value="1"/>
</dbReference>
<gene>
    <name evidence="1" type="ORF">RC083_07955</name>
</gene>
<evidence type="ECO:0000313" key="2">
    <source>
        <dbReference type="Proteomes" id="UP001226574"/>
    </source>
</evidence>
<dbReference type="Proteomes" id="UP001226574">
    <property type="component" value="Unassembled WGS sequence"/>
</dbReference>
<evidence type="ECO:0000313" key="1">
    <source>
        <dbReference type="EMBL" id="MDQ9091522.1"/>
    </source>
</evidence>
<proteinExistence type="predicted"/>
<reference evidence="1 2" key="1">
    <citation type="submission" date="2023-08" db="EMBL/GenBank/DDBJ databases">
        <title>Pseudoalteromonas haloplanktis LL1 genome.</title>
        <authorList>
            <person name="Wu S."/>
        </authorList>
    </citation>
    <scope>NUCLEOTIDE SEQUENCE [LARGE SCALE GENOMIC DNA]</scope>
    <source>
        <strain evidence="1 2">LL1</strain>
    </source>
</reference>
<sequence>MSGNYEIFSLEKHKKYSVKISEEYSHASHLHMVSIVPSEIAKVALNFPISFIKSKTDSYHMVAILGLQAGSNVFIDDGHFETVYVPQNISKYPFSLAKNAEGDIVIAINSDELNDLGEGVALVAGDGQPSAYMIEKQKQLKHLAEQEVICNQFIETLNELGLLIEQRFKFDLGDGNKQQISGLFSVDRELLNALSDDDLLSLQKNGMLEAIYSHLISLGQFQRLIDKSAKS</sequence>
<comment type="caution">
    <text evidence="1">The sequence shown here is derived from an EMBL/GenBank/DDBJ whole genome shotgun (WGS) entry which is preliminary data.</text>
</comment>
<dbReference type="EMBL" id="JAVIFY010000004">
    <property type="protein sequence ID" value="MDQ9091522.1"/>
    <property type="molecule type" value="Genomic_DNA"/>
</dbReference>
<dbReference type="InterPro" id="IPR010836">
    <property type="entry name" value="SapC"/>
</dbReference>